<gene>
    <name evidence="2" type="ORF">Vlu01_42210</name>
</gene>
<accession>A0ABQ4J0H7</accession>
<feature type="signal peptide" evidence="1">
    <location>
        <begin position="1"/>
        <end position="23"/>
    </location>
</feature>
<keyword evidence="3" id="KW-1185">Reference proteome</keyword>
<dbReference type="EMBL" id="BOPB01000026">
    <property type="protein sequence ID" value="GIJ23597.1"/>
    <property type="molecule type" value="Genomic_DNA"/>
</dbReference>
<proteinExistence type="predicted"/>
<evidence type="ECO:0000256" key="1">
    <source>
        <dbReference type="SAM" id="SignalP"/>
    </source>
</evidence>
<feature type="chain" id="PRO_5045276861" evidence="1">
    <location>
        <begin position="24"/>
        <end position="85"/>
    </location>
</feature>
<comment type="caution">
    <text evidence="2">The sequence shown here is derived from an EMBL/GenBank/DDBJ whole genome shotgun (WGS) entry which is preliminary data.</text>
</comment>
<protein>
    <submittedName>
        <fullName evidence="2">Uncharacterized protein</fullName>
    </submittedName>
</protein>
<name>A0ABQ4J0H7_9ACTN</name>
<dbReference type="Proteomes" id="UP000643165">
    <property type="component" value="Unassembled WGS sequence"/>
</dbReference>
<reference evidence="2 3" key="1">
    <citation type="submission" date="2021-01" db="EMBL/GenBank/DDBJ databases">
        <title>Whole genome shotgun sequence of Verrucosispora lutea NBRC 106530.</title>
        <authorList>
            <person name="Komaki H."/>
            <person name="Tamura T."/>
        </authorList>
    </citation>
    <scope>NUCLEOTIDE SEQUENCE [LARGE SCALE GENOMIC DNA]</scope>
    <source>
        <strain evidence="2 3">NBRC 106530</strain>
    </source>
</reference>
<dbReference type="RefSeq" id="WP_204002273.1">
    <property type="nucleotide sequence ID" value="NZ_BOPB01000026.1"/>
</dbReference>
<organism evidence="2 3">
    <name type="scientific">Micromonospora lutea</name>
    <dbReference type="NCBI Taxonomy" id="419825"/>
    <lineage>
        <taxon>Bacteria</taxon>
        <taxon>Bacillati</taxon>
        <taxon>Actinomycetota</taxon>
        <taxon>Actinomycetes</taxon>
        <taxon>Micromonosporales</taxon>
        <taxon>Micromonosporaceae</taxon>
        <taxon>Micromonospora</taxon>
    </lineage>
</organism>
<evidence type="ECO:0000313" key="2">
    <source>
        <dbReference type="EMBL" id="GIJ23597.1"/>
    </source>
</evidence>
<keyword evidence="1" id="KW-0732">Signal</keyword>
<sequence>MNGTRKAAVVLAALFALVGGSLAVPQPAFASTCSAWAEQWHFYERLAQDPALRSWALAQLEIIRPIMVAQNCLVPPLPFEFGGLN</sequence>
<evidence type="ECO:0000313" key="3">
    <source>
        <dbReference type="Proteomes" id="UP000643165"/>
    </source>
</evidence>